<evidence type="ECO:0000313" key="4">
    <source>
        <dbReference type="EMBL" id="NXA31357.1"/>
    </source>
</evidence>
<comment type="caution">
    <text evidence="4">The sequence shown here is derived from an EMBL/GenBank/DDBJ whole genome shotgun (WGS) entry which is preliminary data.</text>
</comment>
<accession>A0A7K7UQN1</accession>
<dbReference type="EMBL" id="VZSX01000004">
    <property type="protein sequence ID" value="NXA31357.1"/>
    <property type="molecule type" value="Genomic_DNA"/>
</dbReference>
<proteinExistence type="predicted"/>
<dbReference type="InterPro" id="IPR012677">
    <property type="entry name" value="Nucleotide-bd_a/b_plait_sf"/>
</dbReference>
<feature type="region of interest" description="Disordered" evidence="2">
    <location>
        <begin position="525"/>
        <end position="578"/>
    </location>
</feature>
<feature type="compositionally biased region" description="Low complexity" evidence="2">
    <location>
        <begin position="276"/>
        <end position="293"/>
    </location>
</feature>
<evidence type="ECO:0000256" key="2">
    <source>
        <dbReference type="SAM" id="MobiDB-lite"/>
    </source>
</evidence>
<dbReference type="OrthoDB" id="10072641at2759"/>
<dbReference type="SMART" id="SM00360">
    <property type="entry name" value="RRM"/>
    <property type="match status" value="1"/>
</dbReference>
<feature type="region of interest" description="Disordered" evidence="2">
    <location>
        <begin position="1"/>
        <end position="23"/>
    </location>
</feature>
<dbReference type="InterPro" id="IPR035979">
    <property type="entry name" value="RBD_domain_sf"/>
</dbReference>
<feature type="non-terminal residue" evidence="4">
    <location>
        <position position="1"/>
    </location>
</feature>
<dbReference type="AlphaFoldDB" id="A0A7K7UQN1"/>
<feature type="region of interest" description="Disordered" evidence="2">
    <location>
        <begin position="269"/>
        <end position="297"/>
    </location>
</feature>
<gene>
    <name evidence="4" type="primary">Znf638_0</name>
    <name evidence="4" type="ORF">EUDELE_R01635</name>
</gene>
<feature type="non-terminal residue" evidence="4">
    <location>
        <position position="666"/>
    </location>
</feature>
<protein>
    <submittedName>
        <fullName evidence="4">ZN638 protein</fullName>
    </submittedName>
</protein>
<dbReference type="InterPro" id="IPR000504">
    <property type="entry name" value="RRM_dom"/>
</dbReference>
<dbReference type="SUPFAM" id="SSF54928">
    <property type="entry name" value="RNA-binding domain, RBD"/>
    <property type="match status" value="1"/>
</dbReference>
<reference evidence="4 5" key="1">
    <citation type="submission" date="2019-09" db="EMBL/GenBank/DDBJ databases">
        <title>Bird 10,000 Genomes (B10K) Project - Family phase.</title>
        <authorList>
            <person name="Zhang G."/>
        </authorList>
    </citation>
    <scope>NUCLEOTIDE SEQUENCE [LARGE SCALE GENOMIC DNA]</scope>
    <source>
        <strain evidence="4">B10K-LSUMZ-16893</strain>
    </source>
</reference>
<keyword evidence="1" id="KW-0694">RNA-binding</keyword>
<feature type="compositionally biased region" description="Basic residues" evidence="2">
    <location>
        <begin position="429"/>
        <end position="467"/>
    </location>
</feature>
<dbReference type="GO" id="GO:0003723">
    <property type="term" value="F:RNA binding"/>
    <property type="evidence" value="ECO:0007669"/>
    <property type="project" value="UniProtKB-UniRule"/>
</dbReference>
<keyword evidence="5" id="KW-1185">Reference proteome</keyword>
<dbReference type="PROSITE" id="PS50102">
    <property type="entry name" value="RRM"/>
    <property type="match status" value="1"/>
</dbReference>
<organism evidence="4 5">
    <name type="scientific">Eudromia elegans</name>
    <name type="common">Elegant crested-tinamou</name>
    <dbReference type="NCBI Taxonomy" id="8805"/>
    <lineage>
        <taxon>Eukaryota</taxon>
        <taxon>Metazoa</taxon>
        <taxon>Chordata</taxon>
        <taxon>Craniata</taxon>
        <taxon>Vertebrata</taxon>
        <taxon>Euteleostomi</taxon>
        <taxon>Archelosauria</taxon>
        <taxon>Archosauria</taxon>
        <taxon>Dinosauria</taxon>
        <taxon>Saurischia</taxon>
        <taxon>Theropoda</taxon>
        <taxon>Coelurosauria</taxon>
        <taxon>Aves</taxon>
        <taxon>Palaeognathae</taxon>
        <taxon>Tinamiformes</taxon>
        <taxon>Tinamidae</taxon>
        <taxon>Eudromia</taxon>
    </lineage>
</organism>
<dbReference type="Proteomes" id="UP000533954">
    <property type="component" value="Unassembled WGS sequence"/>
</dbReference>
<feature type="domain" description="RRM" evidence="3">
    <location>
        <begin position="587"/>
        <end position="662"/>
    </location>
</feature>
<dbReference type="Gene3D" id="3.30.70.330">
    <property type="match status" value="1"/>
</dbReference>
<feature type="compositionally biased region" description="Basic and acidic residues" evidence="2">
    <location>
        <begin position="397"/>
        <end position="406"/>
    </location>
</feature>
<name>A0A7K7UQN1_EUDEL</name>
<evidence type="ECO:0000259" key="3">
    <source>
        <dbReference type="PROSITE" id="PS50102"/>
    </source>
</evidence>
<evidence type="ECO:0000313" key="5">
    <source>
        <dbReference type="Proteomes" id="UP000533954"/>
    </source>
</evidence>
<evidence type="ECO:0000256" key="1">
    <source>
        <dbReference type="PROSITE-ProRule" id="PRU00176"/>
    </source>
</evidence>
<dbReference type="PANTHER" id="PTHR15592">
    <property type="entry name" value="MATRIN 3/NUCLEAR PROTEIN 220-RELATED"/>
    <property type="match status" value="1"/>
</dbReference>
<sequence>KQSAPARITEQNSSTQNRYTTESASSILASFGLSNEDLEELSRYPDDQLTPENMPLILREIRLRKMGRPLSALHPRSRGKEAVGNVSGPAVKSKVIDYGHESKYGYTEDPLEVCVYNPEVPTEDPLEVRVYNPEVCSGENREDFQRDQSMSMGVPQSSVTCNTAFPVEELMKQMCFQNESSNSRSFFPSEVPGNVSGLCAAPGGLPMVKPVSQPAVPPVIPPMMPPVMPPLAQPMPPVMPPLVQQPVTQHVMPPLTQPPFSAELLAAVSQHERIQQESGMSQAGAQGSSGVGQKPFQAQAEGPLKSPFALVKASWPPVFPQPDAQKIKRLPTPSMMNDYYATSPRIFPHMCSLCNIECTHMKDWILHQNTPSHIESCRQLRQQYPDWNPESHSSKRNAGERKENQTPKRRSSSASPSPRRSRGPGYGPRRSRSRSRSPGRFRPARPRSRSPRQVRRLSPRHRSRSPQRSRNPLRTSPRPQRSSSNDWASRRTARSPDKKATLEAVVKTLGPGFAAEFYKHKPLHAAGPGSSGARKSPPSHGLLGKTPGNMKKPLKTSVSPKALRKDSSPLHGSSASKSKEDLLNCGTVLQISDLPDDGFSDQDIKKIVQPFGKVSDLLVLRSRNEAFLEMNYKEAVIAAVKYGETVPVLVNGKRVKISVAEKPKMP</sequence>
<feature type="region of interest" description="Disordered" evidence="2">
    <location>
        <begin position="385"/>
        <end position="502"/>
    </location>
</feature>
<feature type="compositionally biased region" description="Polar residues" evidence="2">
    <location>
        <begin position="477"/>
        <end position="487"/>
    </location>
</feature>